<dbReference type="GeneID" id="8739176"/>
<organism evidence="2 3">
    <name type="scientific">Archaeoglobus profundus (strain DSM 5631 / JCM 9629 / NBRC 100127 / Av18)</name>
    <dbReference type="NCBI Taxonomy" id="572546"/>
    <lineage>
        <taxon>Archaea</taxon>
        <taxon>Methanobacteriati</taxon>
        <taxon>Methanobacteriota</taxon>
        <taxon>Archaeoglobi</taxon>
        <taxon>Archaeoglobales</taxon>
        <taxon>Archaeoglobaceae</taxon>
        <taxon>Archaeoglobus</taxon>
    </lineage>
</organism>
<dbReference type="Gene3D" id="3.30.460.10">
    <property type="entry name" value="Beta Polymerase, domain 2"/>
    <property type="match status" value="1"/>
</dbReference>
<dbReference type="HOGENOM" id="CLU_159724_0_1_2"/>
<dbReference type="Pfam" id="PF01909">
    <property type="entry name" value="NTP_transf_2"/>
    <property type="match status" value="1"/>
</dbReference>
<feature type="domain" description="Polymerase nucleotidyl transferase" evidence="1">
    <location>
        <begin position="23"/>
        <end position="98"/>
    </location>
</feature>
<dbReference type="InterPro" id="IPR043519">
    <property type="entry name" value="NT_sf"/>
</dbReference>
<dbReference type="CDD" id="cd05403">
    <property type="entry name" value="NT_KNTase_like"/>
    <property type="match status" value="1"/>
</dbReference>
<dbReference type="OrthoDB" id="9287at2157"/>
<dbReference type="PANTHER" id="PTHR37030:SF3">
    <property type="entry name" value="POLYMERASE NUCLEOTIDYL TRANSFERASE DOMAIN-CONTAINING PROTEIN"/>
    <property type="match status" value="1"/>
</dbReference>
<keyword evidence="3" id="KW-1185">Reference proteome</keyword>
<name>D2RH08_ARCPA</name>
<dbReference type="Proteomes" id="UP000001901">
    <property type="component" value="Chromosome"/>
</dbReference>
<protein>
    <submittedName>
        <fullName evidence="2">DNA polymerase beta domain protein region</fullName>
    </submittedName>
</protein>
<dbReference type="InterPro" id="IPR002934">
    <property type="entry name" value="Polymerase_NTP_transf_dom"/>
</dbReference>
<evidence type="ECO:0000259" key="1">
    <source>
        <dbReference type="Pfam" id="PF01909"/>
    </source>
</evidence>
<reference evidence="2 3" key="1">
    <citation type="journal article" date="2010" name="Stand. Genomic Sci.">
        <title>Complete genome sequence of Archaeoglobus profundus type strain (AV18).</title>
        <authorList>
            <person name="von Jan M."/>
            <person name="Lapidus A."/>
            <person name="Del Rio T.G."/>
            <person name="Copeland A."/>
            <person name="Tice H."/>
            <person name="Cheng J.F."/>
            <person name="Lucas S."/>
            <person name="Chen F."/>
            <person name="Nolan M."/>
            <person name="Goodwin L."/>
            <person name="Han C."/>
            <person name="Pitluck S."/>
            <person name="Liolios K."/>
            <person name="Ivanova N."/>
            <person name="Mavromatis K."/>
            <person name="Ovchinnikova G."/>
            <person name="Chertkov O."/>
            <person name="Pati A."/>
            <person name="Chen A."/>
            <person name="Palaniappan K."/>
            <person name="Land M."/>
            <person name="Hauser L."/>
            <person name="Chang Y.J."/>
            <person name="Jeffries C.D."/>
            <person name="Saunders E."/>
            <person name="Brettin T."/>
            <person name="Detter J.C."/>
            <person name="Chain P."/>
            <person name="Eichinger K."/>
            <person name="Huber H."/>
            <person name="Spring S."/>
            <person name="Rohde M."/>
            <person name="Goker M."/>
            <person name="Wirth R."/>
            <person name="Woyke T."/>
            <person name="Bristow J."/>
            <person name="Eisen J.A."/>
            <person name="Markowitz V."/>
            <person name="Hugenholtz P."/>
            <person name="Kyrpides N.C."/>
            <person name="Klenk H.P."/>
        </authorList>
    </citation>
    <scope>NUCLEOTIDE SEQUENCE [LARGE SCALE GENOMIC DNA]</scope>
    <source>
        <strain evidence="3">DSM 5631 / JCM 9629 / NBRC 100127 / Av18</strain>
    </source>
</reference>
<evidence type="ECO:0000313" key="2">
    <source>
        <dbReference type="EMBL" id="ADB57583.1"/>
    </source>
</evidence>
<dbReference type="PANTHER" id="PTHR37030">
    <property type="entry name" value="NUCLEOTIDYLTRANSFERASE"/>
    <property type="match status" value="1"/>
</dbReference>
<dbReference type="STRING" id="572546.Arcpr_0517"/>
<dbReference type="GO" id="GO:0016779">
    <property type="term" value="F:nucleotidyltransferase activity"/>
    <property type="evidence" value="ECO:0007669"/>
    <property type="project" value="InterPro"/>
</dbReference>
<sequence length="109" mass="13015">MREYYEILEKNREFFKEAFEIAKDIAEKAKKMFKDCEVFIIGSFARGDHKLSSDLDILIVSDEIPDKIDFEFYSRIVKALTDDPRVNIHLLNRRRLKEVDKIYSPRIKV</sequence>
<dbReference type="SUPFAM" id="SSF81301">
    <property type="entry name" value="Nucleotidyltransferase"/>
    <property type="match status" value="1"/>
</dbReference>
<dbReference type="KEGG" id="apo:Arcpr_0517"/>
<proteinExistence type="predicted"/>
<dbReference type="RefSeq" id="WP_012939919.1">
    <property type="nucleotide sequence ID" value="NC_013741.1"/>
</dbReference>
<dbReference type="eggNOG" id="arCOG01205">
    <property type="taxonomic scope" value="Archaea"/>
</dbReference>
<dbReference type="AlphaFoldDB" id="D2RH08"/>
<dbReference type="PaxDb" id="572546-Arcpr_0517"/>
<dbReference type="EMBL" id="CP001857">
    <property type="protein sequence ID" value="ADB57583.1"/>
    <property type="molecule type" value="Genomic_DNA"/>
</dbReference>
<accession>D2RH08</accession>
<evidence type="ECO:0000313" key="3">
    <source>
        <dbReference type="Proteomes" id="UP000001901"/>
    </source>
</evidence>
<gene>
    <name evidence="2" type="ordered locus">Arcpr_0517</name>
</gene>